<comment type="caution">
    <text evidence="1">The sequence shown here is derived from an EMBL/GenBank/DDBJ whole genome shotgun (WGS) entry which is preliminary data.</text>
</comment>
<sequence length="63" mass="7138">MFDTIPEQDLIEKIEKFCETKGITLTDFGRLALNDTALVTTLKRGRELRSSTRGKIMSYLSNA</sequence>
<evidence type="ECO:0000313" key="1">
    <source>
        <dbReference type="EMBL" id="MXN19088.1"/>
    </source>
</evidence>
<proteinExistence type="predicted"/>
<name>A0A6L7G6E7_9RHOB</name>
<gene>
    <name evidence="1" type="ORF">GR170_14690</name>
</gene>
<dbReference type="AlphaFoldDB" id="A0A6L7G6E7"/>
<organism evidence="1 2">
    <name type="scientific">Pseudooceanicola albus</name>
    <dbReference type="NCBI Taxonomy" id="2692189"/>
    <lineage>
        <taxon>Bacteria</taxon>
        <taxon>Pseudomonadati</taxon>
        <taxon>Pseudomonadota</taxon>
        <taxon>Alphaproteobacteria</taxon>
        <taxon>Rhodobacterales</taxon>
        <taxon>Paracoccaceae</taxon>
        <taxon>Pseudooceanicola</taxon>
    </lineage>
</organism>
<dbReference type="EMBL" id="WUMU01000016">
    <property type="protein sequence ID" value="MXN19088.1"/>
    <property type="molecule type" value="Genomic_DNA"/>
</dbReference>
<dbReference type="Proteomes" id="UP000477911">
    <property type="component" value="Unassembled WGS sequence"/>
</dbReference>
<evidence type="ECO:0000313" key="2">
    <source>
        <dbReference type="Proteomes" id="UP000477911"/>
    </source>
</evidence>
<keyword evidence="2" id="KW-1185">Reference proteome</keyword>
<reference evidence="1 2" key="1">
    <citation type="submission" date="2019-12" db="EMBL/GenBank/DDBJ databases">
        <authorList>
            <person name="Li M."/>
        </authorList>
    </citation>
    <scope>NUCLEOTIDE SEQUENCE [LARGE SCALE GENOMIC DNA]</scope>
    <source>
        <strain evidence="1 2">GBMRC 2024</strain>
    </source>
</reference>
<accession>A0A6L7G6E7</accession>
<dbReference type="RefSeq" id="WP_160895206.1">
    <property type="nucleotide sequence ID" value="NZ_WUMU01000016.1"/>
</dbReference>
<protein>
    <recommendedName>
        <fullName evidence="3">XRE family transcriptional regulator</fullName>
    </recommendedName>
</protein>
<evidence type="ECO:0008006" key="3">
    <source>
        <dbReference type="Google" id="ProtNLM"/>
    </source>
</evidence>